<reference evidence="9 10" key="1">
    <citation type="submission" date="2016-10" db="EMBL/GenBank/DDBJ databases">
        <authorList>
            <person name="de Groot N.N."/>
        </authorList>
    </citation>
    <scope>NUCLEOTIDE SEQUENCE [LARGE SCALE GENOMIC DNA]</scope>
    <source>
        <strain evidence="9 10">DSM 21039</strain>
    </source>
</reference>
<sequence length="791" mass="88419">MFSNYFKTTWRYLLKDRQFTILNLVGLSTGMACTLLICLWISDEWQTDRFHKNDQRLFQVMINEKNAGVFSTTQGTGGVVGEIMQKQLPEVEYTVTTTPAAWFQQFSISWKDRTVGATGNLVGKDYFKMFSYPLLQGNKENVLADKNSVVISAQLARKLFNTIHNVIGRTLEWKWASLSRQCTVTGVFEDMPVHSTSRFDFVLSLDIWKDIMPVTLASTSTGPFNTYVMLRKGTDVQRFSEKLPALLKSQFKDSSSVMFMRKYADGYLYDKYENGVQAGGRISYLRLFSIIALFILVIACINFMNLSTAKASGRMKEIGVKKSLGAARRTLVFQFLGESLFMSIAALLIALLMVALLLPRFSEMTGKQLLPQWDIRFIAAVLGITLFTGLLAGSYPALYLSRFAPSVTLKGKFSNTGNTMWIRKGLVVFQFVVSVIFIIAVMVVYKQVQFVQSRNLGYNKDNIVYFEMEGRVGEKKEAFLADLKDLPGVVNASSIEQKIVLSSFLPTSNINWEGKNLDNQIRFYEMPVNYGLIETLGIQMAAGRAFSKDFSTDSTAVVLNEAAIKVMGLTDPVGKIINRGNTALHIIGVTKNFHFNSLHEEIRPFIFNLAPAQTLLIMARIQQGREQATLAGIQQLYKTFNPGYSFNYKFLDNDYQAQYASEKLVAQLSGYFAGLTIIISCLGLFGLAAFTAERRRKEIGIRKVLGATVGNVAVMLSKDFLQLILIAVCIAFPLAWWAAGEWLQSFAYHIHIGVSVFLAAGAATLGITLLTIGFQALKAGWTNPVKSLRSE</sequence>
<evidence type="ECO:0000259" key="8">
    <source>
        <dbReference type="Pfam" id="PF12704"/>
    </source>
</evidence>
<evidence type="ECO:0000256" key="4">
    <source>
        <dbReference type="ARBA" id="ARBA00022989"/>
    </source>
</evidence>
<organism evidence="9 10">
    <name type="scientific">Chitinophaga rupis</name>
    <dbReference type="NCBI Taxonomy" id="573321"/>
    <lineage>
        <taxon>Bacteria</taxon>
        <taxon>Pseudomonadati</taxon>
        <taxon>Bacteroidota</taxon>
        <taxon>Chitinophagia</taxon>
        <taxon>Chitinophagales</taxon>
        <taxon>Chitinophagaceae</taxon>
        <taxon>Chitinophaga</taxon>
    </lineage>
</organism>
<evidence type="ECO:0000259" key="7">
    <source>
        <dbReference type="Pfam" id="PF02687"/>
    </source>
</evidence>
<evidence type="ECO:0000313" key="9">
    <source>
        <dbReference type="EMBL" id="SEK39354.1"/>
    </source>
</evidence>
<evidence type="ECO:0000256" key="3">
    <source>
        <dbReference type="ARBA" id="ARBA00022692"/>
    </source>
</evidence>
<feature type="transmembrane region" description="Helical" evidence="6">
    <location>
        <begin position="284"/>
        <end position="306"/>
    </location>
</feature>
<evidence type="ECO:0000256" key="5">
    <source>
        <dbReference type="ARBA" id="ARBA00023136"/>
    </source>
</evidence>
<dbReference type="PANTHER" id="PTHR30572">
    <property type="entry name" value="MEMBRANE COMPONENT OF TRANSPORTER-RELATED"/>
    <property type="match status" value="1"/>
</dbReference>
<dbReference type="Pfam" id="PF12704">
    <property type="entry name" value="MacB_PCD"/>
    <property type="match status" value="1"/>
</dbReference>
<evidence type="ECO:0000256" key="1">
    <source>
        <dbReference type="ARBA" id="ARBA00004651"/>
    </source>
</evidence>
<keyword evidence="5 6" id="KW-0472">Membrane</keyword>
<dbReference type="RefSeq" id="WP_089906216.1">
    <property type="nucleotide sequence ID" value="NZ_FOBB01000001.1"/>
</dbReference>
<feature type="transmembrane region" description="Helical" evidence="6">
    <location>
        <begin position="671"/>
        <end position="692"/>
    </location>
</feature>
<dbReference type="AlphaFoldDB" id="A0A1H7GMQ4"/>
<dbReference type="OrthoDB" id="5933722at2"/>
<dbReference type="Pfam" id="PF02687">
    <property type="entry name" value="FtsX"/>
    <property type="match status" value="2"/>
</dbReference>
<dbReference type="Proteomes" id="UP000198984">
    <property type="component" value="Unassembled WGS sequence"/>
</dbReference>
<keyword evidence="3 6" id="KW-0812">Transmembrane</keyword>
<dbReference type="GO" id="GO:0005886">
    <property type="term" value="C:plasma membrane"/>
    <property type="evidence" value="ECO:0007669"/>
    <property type="project" value="UniProtKB-SubCell"/>
</dbReference>
<keyword evidence="4 6" id="KW-1133">Transmembrane helix</keyword>
<feature type="domain" description="ABC3 transporter permease C-terminal" evidence="7">
    <location>
        <begin position="672"/>
        <end position="784"/>
    </location>
</feature>
<gene>
    <name evidence="9" type="ORF">SAMN04488505_101112</name>
</gene>
<protein>
    <submittedName>
        <fullName evidence="9">Duplicated orphan permease</fullName>
    </submittedName>
</protein>
<evidence type="ECO:0000313" key="10">
    <source>
        <dbReference type="Proteomes" id="UP000198984"/>
    </source>
</evidence>
<feature type="transmembrane region" description="Helical" evidence="6">
    <location>
        <begin position="21"/>
        <end position="42"/>
    </location>
</feature>
<dbReference type="PANTHER" id="PTHR30572:SF18">
    <property type="entry name" value="ABC-TYPE MACROLIDE FAMILY EXPORT SYSTEM PERMEASE COMPONENT 2"/>
    <property type="match status" value="1"/>
</dbReference>
<feature type="transmembrane region" description="Helical" evidence="6">
    <location>
        <begin position="750"/>
        <end position="777"/>
    </location>
</feature>
<feature type="transmembrane region" description="Helical" evidence="6">
    <location>
        <begin position="421"/>
        <end position="445"/>
    </location>
</feature>
<keyword evidence="10" id="KW-1185">Reference proteome</keyword>
<evidence type="ECO:0000256" key="2">
    <source>
        <dbReference type="ARBA" id="ARBA00022475"/>
    </source>
</evidence>
<dbReference type="InterPro" id="IPR050250">
    <property type="entry name" value="Macrolide_Exporter_MacB"/>
</dbReference>
<dbReference type="STRING" id="573321.SAMN04488505_101112"/>
<feature type="transmembrane region" description="Helical" evidence="6">
    <location>
        <begin position="377"/>
        <end position="400"/>
    </location>
</feature>
<dbReference type="GO" id="GO:0022857">
    <property type="term" value="F:transmembrane transporter activity"/>
    <property type="evidence" value="ECO:0007669"/>
    <property type="project" value="TreeGrafter"/>
</dbReference>
<feature type="domain" description="MacB-like periplasmic core" evidence="8">
    <location>
        <begin position="20"/>
        <end position="245"/>
    </location>
</feature>
<feature type="transmembrane region" description="Helical" evidence="6">
    <location>
        <begin position="720"/>
        <end position="738"/>
    </location>
</feature>
<feature type="domain" description="ABC3 transporter permease C-terminal" evidence="7">
    <location>
        <begin position="290"/>
        <end position="403"/>
    </location>
</feature>
<dbReference type="PROSITE" id="PS51257">
    <property type="entry name" value="PROKAR_LIPOPROTEIN"/>
    <property type="match status" value="1"/>
</dbReference>
<keyword evidence="2" id="KW-1003">Cell membrane</keyword>
<dbReference type="EMBL" id="FOBB01000001">
    <property type="protein sequence ID" value="SEK39354.1"/>
    <property type="molecule type" value="Genomic_DNA"/>
</dbReference>
<evidence type="ECO:0000256" key="6">
    <source>
        <dbReference type="SAM" id="Phobius"/>
    </source>
</evidence>
<feature type="transmembrane region" description="Helical" evidence="6">
    <location>
        <begin position="331"/>
        <end position="357"/>
    </location>
</feature>
<dbReference type="InterPro" id="IPR025857">
    <property type="entry name" value="MacB_PCD"/>
</dbReference>
<comment type="subcellular location">
    <subcellularLocation>
        <location evidence="1">Cell membrane</location>
        <topology evidence="1">Multi-pass membrane protein</topology>
    </subcellularLocation>
</comment>
<name>A0A1H7GMQ4_9BACT</name>
<proteinExistence type="predicted"/>
<dbReference type="InterPro" id="IPR003838">
    <property type="entry name" value="ABC3_permease_C"/>
</dbReference>
<accession>A0A1H7GMQ4</accession>